<feature type="transmembrane region" description="Helical" evidence="1">
    <location>
        <begin position="84"/>
        <end position="102"/>
    </location>
</feature>
<evidence type="ECO:0000256" key="1">
    <source>
        <dbReference type="SAM" id="Phobius"/>
    </source>
</evidence>
<proteinExistence type="predicted"/>
<protein>
    <recommendedName>
        <fullName evidence="4">Glycosyltransferase RgtA/B/C/D-like domain-containing protein</fullName>
    </recommendedName>
</protein>
<evidence type="ECO:0000313" key="2">
    <source>
        <dbReference type="EMBL" id="MBB5063667.1"/>
    </source>
</evidence>
<organism evidence="2 3">
    <name type="scientific">Granulicella mallensis</name>
    <dbReference type="NCBI Taxonomy" id="940614"/>
    <lineage>
        <taxon>Bacteria</taxon>
        <taxon>Pseudomonadati</taxon>
        <taxon>Acidobacteriota</taxon>
        <taxon>Terriglobia</taxon>
        <taxon>Terriglobales</taxon>
        <taxon>Acidobacteriaceae</taxon>
        <taxon>Granulicella</taxon>
    </lineage>
</organism>
<feature type="transmembrane region" description="Helical" evidence="1">
    <location>
        <begin position="378"/>
        <end position="399"/>
    </location>
</feature>
<comment type="caution">
    <text evidence="2">The sequence shown here is derived from an EMBL/GenBank/DDBJ whole genome shotgun (WGS) entry which is preliminary data.</text>
</comment>
<dbReference type="EMBL" id="JACHIO010000007">
    <property type="protein sequence ID" value="MBB5063667.1"/>
    <property type="molecule type" value="Genomic_DNA"/>
</dbReference>
<feature type="transmembrane region" description="Helical" evidence="1">
    <location>
        <begin position="178"/>
        <end position="194"/>
    </location>
</feature>
<keyword evidence="1" id="KW-0472">Membrane</keyword>
<accession>A0A7W7ZPG5</accession>
<keyword evidence="1" id="KW-1133">Transmembrane helix</keyword>
<keyword evidence="1" id="KW-0812">Transmembrane</keyword>
<feature type="transmembrane region" description="Helical" evidence="1">
    <location>
        <begin position="411"/>
        <end position="432"/>
    </location>
</feature>
<gene>
    <name evidence="2" type="ORF">HDF15_002012</name>
</gene>
<evidence type="ECO:0000313" key="3">
    <source>
        <dbReference type="Proteomes" id="UP000584867"/>
    </source>
</evidence>
<name>A0A7W7ZPG5_9BACT</name>
<evidence type="ECO:0008006" key="4">
    <source>
        <dbReference type="Google" id="ProtNLM"/>
    </source>
</evidence>
<feature type="transmembrane region" description="Helical" evidence="1">
    <location>
        <begin position="114"/>
        <end position="134"/>
    </location>
</feature>
<dbReference type="RefSeq" id="WP_221314359.1">
    <property type="nucleotide sequence ID" value="NZ_JACHIO010000007.1"/>
</dbReference>
<dbReference type="AlphaFoldDB" id="A0A7W7ZPG5"/>
<sequence>MSGIRYPTNEATGLWQLLDLDLLQHHLLRSLYLLHSQPPALNILVGLAEKAAGLHYGYVIVGAQLLLALAATLAIYLALIGLEISPLLALSVGILLIFNPTEITYEFDALYSELCYALLCLLTLAIVCFVRSRSSLALWSLVGLMVCLTLVRSTYQWVWMFAVLAVLWWNLKNTRPRILSAALIGICLSLLWPVKNYIVFHHFTSSTWAPFSLAKHWQSNDPSLERWSQEGKISTFPLAIVSDQDLAAWLRDRWQAKPSSSPQLDDIVKKTGGDVNWNSRAMLRMHDAQARDVSFLIRHHPKPYFFGVAVAVFDYFRPSSDYYLINRKDDNAAKYAAVVNLDHATRRLCCNIFGIPPEVYSILSAPPPPRHATVKTRLQSICVGAIVSYFIVLAALLSLRRQTMWSNSPHRKLIIMVMSVTIGYVFLVSNLLEVGENMRFRLETQPLVFVVLAIFLQQLWGERSRRRQSNSSEAAENQLTG</sequence>
<dbReference type="Proteomes" id="UP000584867">
    <property type="component" value="Unassembled WGS sequence"/>
</dbReference>
<feature type="transmembrane region" description="Helical" evidence="1">
    <location>
        <begin position="56"/>
        <end position="78"/>
    </location>
</feature>
<reference evidence="2 3" key="1">
    <citation type="submission" date="2020-08" db="EMBL/GenBank/DDBJ databases">
        <title>Genomic Encyclopedia of Type Strains, Phase IV (KMG-V): Genome sequencing to study the core and pangenomes of soil and plant-associated prokaryotes.</title>
        <authorList>
            <person name="Whitman W."/>
        </authorList>
    </citation>
    <scope>NUCLEOTIDE SEQUENCE [LARGE SCALE GENOMIC DNA]</scope>
    <source>
        <strain evidence="2 3">X5P3</strain>
    </source>
</reference>